<protein>
    <submittedName>
        <fullName evidence="1">Uncharacterized protein</fullName>
    </submittedName>
</protein>
<reference evidence="1" key="1">
    <citation type="journal article" date="2021" name="Microb. Physiol.">
        <title>Proteogenomic Insights into the Physiology of Marine, Sulfate-Reducing, Filamentous Desulfonema limicola and Desulfonema magnum.</title>
        <authorList>
            <person name="Schnaars V."/>
            <person name="Wohlbrand L."/>
            <person name="Scheve S."/>
            <person name="Hinrichs C."/>
            <person name="Reinhardt R."/>
            <person name="Rabus R."/>
        </authorList>
    </citation>
    <scope>NUCLEOTIDE SEQUENCE</scope>
    <source>
        <strain evidence="1">4be13</strain>
    </source>
</reference>
<keyword evidence="2" id="KW-1185">Reference proteome</keyword>
<dbReference type="AlphaFoldDB" id="A0A975GMG0"/>
<sequence>MSHQLSGVSVYQIYVSASVTPPFCRQCCQTEKVPGGSGVQKLYFCNCEKTFFALRSLRSTALPFYRTGSLFRHNNPDSCMNVIADRSIFRRMIIPEPSS</sequence>
<name>A0A975GMG0_9BACT</name>
<organism evidence="1 2">
    <name type="scientific">Desulfonema magnum</name>
    <dbReference type="NCBI Taxonomy" id="45655"/>
    <lineage>
        <taxon>Bacteria</taxon>
        <taxon>Pseudomonadati</taxon>
        <taxon>Thermodesulfobacteriota</taxon>
        <taxon>Desulfobacteria</taxon>
        <taxon>Desulfobacterales</taxon>
        <taxon>Desulfococcaceae</taxon>
        <taxon>Desulfonema</taxon>
    </lineage>
</organism>
<evidence type="ECO:0000313" key="2">
    <source>
        <dbReference type="Proteomes" id="UP000663722"/>
    </source>
</evidence>
<gene>
    <name evidence="1" type="ORF">dnm_026490</name>
</gene>
<dbReference type="Proteomes" id="UP000663722">
    <property type="component" value="Chromosome"/>
</dbReference>
<evidence type="ECO:0000313" key="1">
    <source>
        <dbReference type="EMBL" id="QTA86625.1"/>
    </source>
</evidence>
<dbReference type="EMBL" id="CP061800">
    <property type="protein sequence ID" value="QTA86625.1"/>
    <property type="molecule type" value="Genomic_DNA"/>
</dbReference>
<accession>A0A975GMG0</accession>
<proteinExistence type="predicted"/>
<dbReference type="KEGG" id="dmm:dnm_026490"/>